<dbReference type="PROSITE" id="PS51462">
    <property type="entry name" value="NUDIX"/>
    <property type="match status" value="1"/>
</dbReference>
<accession>A0ABD4RIU1</accession>
<name>A0ABD4RIU1_9CLOT</name>
<dbReference type="RefSeq" id="WP_021876251.1">
    <property type="nucleotide sequence ID" value="NZ_CP018624.1"/>
</dbReference>
<protein>
    <recommendedName>
        <fullName evidence="2">NAD(+) diphosphatase</fullName>
        <ecNumber evidence="2">3.6.1.22</ecNumber>
    </recommendedName>
</protein>
<dbReference type="KEGG" id="cchv:BTM20_10275"/>
<dbReference type="EMBL" id="JAIFTX010000016">
    <property type="protein sequence ID" value="MBX7291055.1"/>
    <property type="molecule type" value="Genomic_DNA"/>
</dbReference>
<dbReference type="Pfam" id="PF09297">
    <property type="entry name" value="Zn_ribbon_NUD"/>
    <property type="match status" value="1"/>
</dbReference>
<dbReference type="InterPro" id="IPR015375">
    <property type="entry name" value="NADH_PPase-like_N"/>
</dbReference>
<dbReference type="Pfam" id="PF00293">
    <property type="entry name" value="NUDIX"/>
    <property type="match status" value="1"/>
</dbReference>
<dbReference type="GO" id="GO:0046872">
    <property type="term" value="F:metal ion binding"/>
    <property type="evidence" value="ECO:0007669"/>
    <property type="project" value="UniProtKB-KW"/>
</dbReference>
<dbReference type="InterPro" id="IPR015797">
    <property type="entry name" value="NUDIX_hydrolase-like_dom_sf"/>
</dbReference>
<dbReference type="Gene3D" id="3.90.79.10">
    <property type="entry name" value="Nucleoside Triphosphate Pyrophosphohydrolase"/>
    <property type="match status" value="1"/>
</dbReference>
<keyword evidence="6" id="KW-0520">NAD</keyword>
<keyword evidence="4 8" id="KW-0378">Hydrolase</keyword>
<sequence length="278" mass="32158">MTDKEYEYFGFKPLIHGEVERDDNELWFLICNDKLLVKITEDKVSIPTYKDIKVLNISFQEAYCLGELKNKICFTVEIEENIEIKEEFKMITIYEAGILLEEEMFFVAGRGRQLLHWDKTHKFCGRCGNKTIKKEDEKAKICTECNLITYPTISPAIIVAITKGDEILLAHNKGFKDNKYGIIAGFVDAGEDLETCVKREVFEEVGIKIKNIKYYGSQIWPFPNSLMIGFFAEYQSGEIKVDGEEIVKADWFKKDNFPKIPDKISIARKMIDHFAEIS</sequence>
<organism evidence="8 9">
    <name type="scientific">Clostridium chauvoei</name>
    <dbReference type="NCBI Taxonomy" id="46867"/>
    <lineage>
        <taxon>Bacteria</taxon>
        <taxon>Bacillati</taxon>
        <taxon>Bacillota</taxon>
        <taxon>Clostridia</taxon>
        <taxon>Eubacteriales</taxon>
        <taxon>Clostridiaceae</taxon>
        <taxon>Clostridium</taxon>
    </lineage>
</organism>
<dbReference type="Pfam" id="PF09296">
    <property type="entry name" value="NUDIX-like"/>
    <property type="match status" value="1"/>
</dbReference>
<evidence type="ECO:0000256" key="4">
    <source>
        <dbReference type="ARBA" id="ARBA00022801"/>
    </source>
</evidence>
<dbReference type="EC" id="3.6.1.22" evidence="2"/>
<feature type="domain" description="Nudix hydrolase" evidence="7">
    <location>
        <begin position="151"/>
        <end position="274"/>
    </location>
</feature>
<dbReference type="InterPro" id="IPR049734">
    <property type="entry name" value="NudC-like_C"/>
</dbReference>
<dbReference type="Gene3D" id="3.90.79.20">
    <property type="match status" value="1"/>
</dbReference>
<dbReference type="PANTHER" id="PTHR11383">
    <property type="entry name" value="NUCLEOSIDE DIPHOSPHATE-LINKED MOIETY X MOTIF 13"/>
    <property type="match status" value="1"/>
</dbReference>
<evidence type="ECO:0000256" key="2">
    <source>
        <dbReference type="ARBA" id="ARBA00012381"/>
    </source>
</evidence>
<dbReference type="AlphaFoldDB" id="A0ABD4RIU1"/>
<dbReference type="PROSITE" id="PS00893">
    <property type="entry name" value="NUDIX_BOX"/>
    <property type="match status" value="1"/>
</dbReference>
<evidence type="ECO:0000313" key="8">
    <source>
        <dbReference type="EMBL" id="MBX7291055.1"/>
    </source>
</evidence>
<evidence type="ECO:0000256" key="1">
    <source>
        <dbReference type="ARBA" id="ARBA00001946"/>
    </source>
</evidence>
<dbReference type="SUPFAM" id="SSF55811">
    <property type="entry name" value="Nudix"/>
    <property type="match status" value="2"/>
</dbReference>
<dbReference type="InterPro" id="IPR015376">
    <property type="entry name" value="Znr_NADH_PPase"/>
</dbReference>
<gene>
    <name evidence="8" type="primary">nudC</name>
    <name evidence="8" type="ORF">K4H94_08465</name>
</gene>
<evidence type="ECO:0000259" key="7">
    <source>
        <dbReference type="PROSITE" id="PS51462"/>
    </source>
</evidence>
<keyword evidence="3" id="KW-0479">Metal-binding</keyword>
<keyword evidence="5" id="KW-0460">Magnesium</keyword>
<evidence type="ECO:0000256" key="6">
    <source>
        <dbReference type="ARBA" id="ARBA00023027"/>
    </source>
</evidence>
<dbReference type="Proteomes" id="UP000775179">
    <property type="component" value="Unassembled WGS sequence"/>
</dbReference>
<comment type="caution">
    <text evidence="8">The sequence shown here is derived from an EMBL/GenBank/DDBJ whole genome shotgun (WGS) entry which is preliminary data.</text>
</comment>
<dbReference type="CDD" id="cd03429">
    <property type="entry name" value="NUDIX_NADH_pyrophosphatase_Nudt13"/>
    <property type="match status" value="1"/>
</dbReference>
<dbReference type="InterPro" id="IPR020084">
    <property type="entry name" value="NUDIX_hydrolase_CS"/>
</dbReference>
<reference evidence="8 9" key="1">
    <citation type="submission" date="2021-08" db="EMBL/GenBank/DDBJ databases">
        <title>Genome sequence analysis of Clostridium chauvoei strains of European origin and evaluation of typing options for outbreak investigations.</title>
        <authorList>
            <person name="Abdel-Glil M."/>
            <person name="Thomas P."/>
            <person name="Seyboldt C."/>
        </authorList>
    </citation>
    <scope>NUCLEOTIDE SEQUENCE [LARGE SCALE GENOMIC DNA]</scope>
    <source>
        <strain evidence="8 9">S0260-09</strain>
    </source>
</reference>
<dbReference type="GO" id="GO:0016787">
    <property type="term" value="F:hydrolase activity"/>
    <property type="evidence" value="ECO:0007669"/>
    <property type="project" value="UniProtKB-KW"/>
</dbReference>
<evidence type="ECO:0000256" key="5">
    <source>
        <dbReference type="ARBA" id="ARBA00022842"/>
    </source>
</evidence>
<dbReference type="InterPro" id="IPR000086">
    <property type="entry name" value="NUDIX_hydrolase_dom"/>
</dbReference>
<dbReference type="NCBIfam" id="NF001299">
    <property type="entry name" value="PRK00241.1"/>
    <property type="match status" value="1"/>
</dbReference>
<proteinExistence type="predicted"/>
<evidence type="ECO:0000256" key="3">
    <source>
        <dbReference type="ARBA" id="ARBA00022723"/>
    </source>
</evidence>
<dbReference type="PANTHER" id="PTHR11383:SF3">
    <property type="entry name" value="NAD(P)H PYROPHOSPHATASE NUDT13, MITOCHONDRIAL"/>
    <property type="match status" value="1"/>
</dbReference>
<comment type="cofactor">
    <cofactor evidence="1">
        <name>Mg(2+)</name>
        <dbReference type="ChEBI" id="CHEBI:18420"/>
    </cofactor>
</comment>
<evidence type="ECO:0000313" key="9">
    <source>
        <dbReference type="Proteomes" id="UP000775179"/>
    </source>
</evidence>